<comment type="caution">
    <text evidence="1">The sequence shown here is derived from an EMBL/GenBank/DDBJ whole genome shotgun (WGS) entry which is preliminary data.</text>
</comment>
<dbReference type="EMBL" id="BAAAVS010000052">
    <property type="protein sequence ID" value="GAA3044168.1"/>
    <property type="molecule type" value="Genomic_DNA"/>
</dbReference>
<organism evidence="1 2">
    <name type="scientific">Gordonia defluvii</name>
    <dbReference type="NCBI Taxonomy" id="283718"/>
    <lineage>
        <taxon>Bacteria</taxon>
        <taxon>Bacillati</taxon>
        <taxon>Actinomycetota</taxon>
        <taxon>Actinomycetes</taxon>
        <taxon>Mycobacteriales</taxon>
        <taxon>Gordoniaceae</taxon>
        <taxon>Gordonia</taxon>
    </lineage>
</organism>
<reference evidence="2" key="1">
    <citation type="journal article" date="2019" name="Int. J. Syst. Evol. Microbiol.">
        <title>The Global Catalogue of Microorganisms (GCM) 10K type strain sequencing project: providing services to taxonomists for standard genome sequencing and annotation.</title>
        <authorList>
            <consortium name="The Broad Institute Genomics Platform"/>
            <consortium name="The Broad Institute Genome Sequencing Center for Infectious Disease"/>
            <person name="Wu L."/>
            <person name="Ma J."/>
        </authorList>
    </citation>
    <scope>NUCLEOTIDE SEQUENCE [LARGE SCALE GENOMIC DNA]</scope>
    <source>
        <strain evidence="2">JCM 14234</strain>
    </source>
</reference>
<evidence type="ECO:0000313" key="2">
    <source>
        <dbReference type="Proteomes" id="UP001501035"/>
    </source>
</evidence>
<gene>
    <name evidence="1" type="ORF">GCM10010528_24460</name>
</gene>
<dbReference type="RefSeq" id="WP_290703793.1">
    <property type="nucleotide sequence ID" value="NZ_BAAAVS010000052.1"/>
</dbReference>
<proteinExistence type="predicted"/>
<sequence length="84" mass="9211">MIDDGIIRLSPDENGITVHNYDTTVDTDLIVNVPILAFTDDRHGDEIHILLNPADAVAPRLLKSLTAYVNALCARLAELAEDDQ</sequence>
<protein>
    <submittedName>
        <fullName evidence="1">Uncharacterized protein</fullName>
    </submittedName>
</protein>
<keyword evidence="2" id="KW-1185">Reference proteome</keyword>
<evidence type="ECO:0000313" key="1">
    <source>
        <dbReference type="EMBL" id="GAA3044168.1"/>
    </source>
</evidence>
<accession>A0ABP6LHX2</accession>
<name>A0ABP6LHX2_9ACTN</name>
<dbReference type="Proteomes" id="UP001501035">
    <property type="component" value="Unassembled WGS sequence"/>
</dbReference>